<dbReference type="SUPFAM" id="SSF52317">
    <property type="entry name" value="Class I glutamine amidotransferase-like"/>
    <property type="match status" value="1"/>
</dbReference>
<dbReference type="CDD" id="cd03129">
    <property type="entry name" value="GAT1_Peptidase_E_like"/>
    <property type="match status" value="1"/>
</dbReference>
<dbReference type="Gene3D" id="3.40.50.880">
    <property type="match status" value="1"/>
</dbReference>
<gene>
    <name evidence="5" type="ORF">H8S20_16290</name>
</gene>
<sequence>MGKYYLFSDFSEEKGFSLVANELKKDIKDYNQIVFIASCPTIGEITDRYVEKYLEWFKRIGIHFKSKVVLDNRMDSIKMVNVIKNASLIYLMGGTTSLQMKFLHENQLIEPIREADCLIIGLSAGAINMAKTSILTKTCGHDKQEVYNGIGLVDKSVEPHFILSYFNEELKSLSYEYLIYGMCDESAIIIRDTECSYYGDIYLLRNGIVEKVS</sequence>
<dbReference type="InterPro" id="IPR005320">
    <property type="entry name" value="Peptidase_S51"/>
</dbReference>
<keyword evidence="3" id="KW-0378">Hydrolase</keyword>
<comment type="caution">
    <text evidence="5">The sequence shown here is derived from an EMBL/GenBank/DDBJ whole genome shotgun (WGS) entry which is preliminary data.</text>
</comment>
<proteinExistence type="inferred from homology"/>
<evidence type="ECO:0000313" key="5">
    <source>
        <dbReference type="EMBL" id="MBC5630419.1"/>
    </source>
</evidence>
<reference evidence="5 6" key="1">
    <citation type="submission" date="2020-08" db="EMBL/GenBank/DDBJ databases">
        <title>Genome public.</title>
        <authorList>
            <person name="Liu C."/>
            <person name="Sun Q."/>
        </authorList>
    </citation>
    <scope>NUCLEOTIDE SEQUENCE [LARGE SCALE GENOMIC DNA]</scope>
    <source>
        <strain evidence="5 6">NSJ-6</strain>
    </source>
</reference>
<evidence type="ECO:0000256" key="1">
    <source>
        <dbReference type="ARBA" id="ARBA00006534"/>
    </source>
</evidence>
<dbReference type="InterPro" id="IPR029062">
    <property type="entry name" value="Class_I_gatase-like"/>
</dbReference>
<comment type="similarity">
    <text evidence="1">Belongs to the peptidase S51 family.</text>
</comment>
<accession>A0ABR7DG76</accession>
<evidence type="ECO:0000313" key="6">
    <source>
        <dbReference type="Proteomes" id="UP000596929"/>
    </source>
</evidence>
<organism evidence="5 6">
    <name type="scientific">Clostridium hominis</name>
    <dbReference type="NCBI Taxonomy" id="2763036"/>
    <lineage>
        <taxon>Bacteria</taxon>
        <taxon>Bacillati</taxon>
        <taxon>Bacillota</taxon>
        <taxon>Clostridia</taxon>
        <taxon>Eubacteriales</taxon>
        <taxon>Clostridiaceae</taxon>
        <taxon>Clostridium</taxon>
    </lineage>
</organism>
<dbReference type="PANTHER" id="PTHR20842">
    <property type="entry name" value="PROTEASE S51 ALPHA-ASPARTYL DIPEPTIDASE"/>
    <property type="match status" value="1"/>
</dbReference>
<name>A0ABR7DG76_9CLOT</name>
<dbReference type="EMBL" id="JACOOO010000038">
    <property type="protein sequence ID" value="MBC5630419.1"/>
    <property type="molecule type" value="Genomic_DNA"/>
</dbReference>
<dbReference type="PANTHER" id="PTHR20842:SF0">
    <property type="entry name" value="ALPHA-ASPARTYL DIPEPTIDASE"/>
    <property type="match status" value="1"/>
</dbReference>
<dbReference type="Pfam" id="PF03575">
    <property type="entry name" value="Peptidase_S51"/>
    <property type="match status" value="1"/>
</dbReference>
<evidence type="ECO:0000256" key="4">
    <source>
        <dbReference type="ARBA" id="ARBA00022825"/>
    </source>
</evidence>
<dbReference type="RefSeq" id="WP_186860760.1">
    <property type="nucleotide sequence ID" value="NZ_JACOOO010000038.1"/>
</dbReference>
<keyword evidence="4" id="KW-0720">Serine protease</keyword>
<protein>
    <submittedName>
        <fullName evidence="5">Type 1 glutamine amidotransferase-like domain-containing protein</fullName>
    </submittedName>
</protein>
<evidence type="ECO:0000256" key="2">
    <source>
        <dbReference type="ARBA" id="ARBA00022670"/>
    </source>
</evidence>
<keyword evidence="2" id="KW-0645">Protease</keyword>
<dbReference type="Proteomes" id="UP000596929">
    <property type="component" value="Unassembled WGS sequence"/>
</dbReference>
<evidence type="ECO:0000256" key="3">
    <source>
        <dbReference type="ARBA" id="ARBA00022801"/>
    </source>
</evidence>
<keyword evidence="6" id="KW-1185">Reference proteome</keyword>